<comment type="cofactor">
    <cofactor evidence="12">
        <name>Zn(2+)</name>
        <dbReference type="ChEBI" id="CHEBI:29105"/>
    </cofactor>
    <text evidence="12">Binds 1 zinc ion per subunit.</text>
</comment>
<evidence type="ECO:0000256" key="2">
    <source>
        <dbReference type="ARBA" id="ARBA00011245"/>
    </source>
</evidence>
<proteinExistence type="inferred from homology"/>
<organism evidence="14 15">
    <name type="scientific">Boudabousia tangfeifanii</name>
    <dbReference type="NCBI Taxonomy" id="1912795"/>
    <lineage>
        <taxon>Bacteria</taxon>
        <taxon>Bacillati</taxon>
        <taxon>Actinomycetota</taxon>
        <taxon>Actinomycetes</taxon>
        <taxon>Actinomycetales</taxon>
        <taxon>Actinomycetaceae</taxon>
        <taxon>Boudabousia</taxon>
    </lineage>
</organism>
<feature type="binding site" evidence="12">
    <location>
        <position position="31"/>
    </location>
    <ligand>
        <name>Zn(2+)</name>
        <dbReference type="ChEBI" id="CHEBI:29105"/>
    </ligand>
</feature>
<feature type="binding site" evidence="12">
    <location>
        <position position="220"/>
    </location>
    <ligand>
        <name>Zn(2+)</name>
        <dbReference type="ChEBI" id="CHEBI:29105"/>
    </ligand>
</feature>
<dbReference type="KEGG" id="avu:BK816_07965"/>
<dbReference type="OrthoDB" id="9815130at2"/>
<dbReference type="SUPFAM" id="SSF47323">
    <property type="entry name" value="Anticodon-binding domain of a subclass of class I aminoacyl-tRNA synthetases"/>
    <property type="match status" value="1"/>
</dbReference>
<keyword evidence="7 12" id="KW-0862">Zinc</keyword>
<dbReference type="InterPro" id="IPR015273">
    <property type="entry name" value="Cys-tRNA-synt_Ia_DALR"/>
</dbReference>
<feature type="binding site" evidence="12">
    <location>
        <position position="249"/>
    </location>
    <ligand>
        <name>Zn(2+)</name>
        <dbReference type="ChEBI" id="CHEBI:29105"/>
    </ligand>
</feature>
<feature type="domain" description="Cysteinyl-tRNA synthetase class Ia DALR" evidence="13">
    <location>
        <begin position="359"/>
        <end position="418"/>
    </location>
</feature>
<evidence type="ECO:0000256" key="6">
    <source>
        <dbReference type="ARBA" id="ARBA00022741"/>
    </source>
</evidence>
<evidence type="ECO:0000256" key="7">
    <source>
        <dbReference type="ARBA" id="ARBA00022833"/>
    </source>
</evidence>
<dbReference type="NCBIfam" id="TIGR00435">
    <property type="entry name" value="cysS"/>
    <property type="match status" value="1"/>
</dbReference>
<dbReference type="SUPFAM" id="SSF52374">
    <property type="entry name" value="Nucleotidylyl transferase"/>
    <property type="match status" value="1"/>
</dbReference>
<dbReference type="RefSeq" id="WP_071165011.1">
    <property type="nucleotide sequence ID" value="NZ_CP017812.1"/>
</dbReference>
<evidence type="ECO:0000256" key="10">
    <source>
        <dbReference type="ARBA" id="ARBA00023146"/>
    </source>
</evidence>
<feature type="short sequence motif" description="'KMSKS' region" evidence="12">
    <location>
        <begin position="276"/>
        <end position="280"/>
    </location>
</feature>
<dbReference type="STRING" id="1912795.BK816_07965"/>
<dbReference type="GO" id="GO:0005524">
    <property type="term" value="F:ATP binding"/>
    <property type="evidence" value="ECO:0007669"/>
    <property type="project" value="UniProtKB-UniRule"/>
</dbReference>
<evidence type="ECO:0000256" key="1">
    <source>
        <dbReference type="ARBA" id="ARBA00005594"/>
    </source>
</evidence>
<comment type="subunit">
    <text evidence="2 12">Monomer.</text>
</comment>
<keyword evidence="5 12" id="KW-0479">Metal-binding</keyword>
<evidence type="ECO:0000256" key="3">
    <source>
        <dbReference type="ARBA" id="ARBA00022490"/>
    </source>
</evidence>
<dbReference type="InterPro" id="IPR014729">
    <property type="entry name" value="Rossmann-like_a/b/a_fold"/>
</dbReference>
<dbReference type="HAMAP" id="MF_00041">
    <property type="entry name" value="Cys_tRNA_synth"/>
    <property type="match status" value="1"/>
</dbReference>
<evidence type="ECO:0000313" key="15">
    <source>
        <dbReference type="Proteomes" id="UP000176288"/>
    </source>
</evidence>
<accession>A0A1D9MMS2</accession>
<name>A0A1D9MMS2_9ACTO</name>
<keyword evidence="9 12" id="KW-0648">Protein biosynthesis</keyword>
<evidence type="ECO:0000256" key="4">
    <source>
        <dbReference type="ARBA" id="ARBA00022598"/>
    </source>
</evidence>
<keyword evidence="8 12" id="KW-0067">ATP-binding</keyword>
<comment type="subcellular location">
    <subcellularLocation>
        <location evidence="12">Cytoplasm</location>
    </subcellularLocation>
</comment>
<feature type="binding site" evidence="12">
    <location>
        <position position="279"/>
    </location>
    <ligand>
        <name>ATP</name>
        <dbReference type="ChEBI" id="CHEBI:30616"/>
    </ligand>
</feature>
<dbReference type="GO" id="GO:0008270">
    <property type="term" value="F:zinc ion binding"/>
    <property type="evidence" value="ECO:0007669"/>
    <property type="project" value="UniProtKB-UniRule"/>
</dbReference>
<dbReference type="InterPro" id="IPR015803">
    <property type="entry name" value="Cys-tRNA-ligase"/>
</dbReference>
<keyword evidence="15" id="KW-1185">Reference proteome</keyword>
<gene>
    <name evidence="12" type="primary">cysS</name>
    <name evidence="14" type="ORF">BK816_07965</name>
</gene>
<dbReference type="PANTHER" id="PTHR10890">
    <property type="entry name" value="CYSTEINYL-TRNA SYNTHETASE"/>
    <property type="match status" value="1"/>
</dbReference>
<dbReference type="Pfam" id="PF23493">
    <property type="entry name" value="CysS_C"/>
    <property type="match status" value="1"/>
</dbReference>
<dbReference type="Gene3D" id="1.20.120.1910">
    <property type="entry name" value="Cysteine-tRNA ligase, C-terminal anti-codon recognition domain"/>
    <property type="match status" value="1"/>
</dbReference>
<dbReference type="EC" id="6.1.1.16" evidence="12"/>
<dbReference type="GO" id="GO:0006423">
    <property type="term" value="P:cysteinyl-tRNA aminoacylation"/>
    <property type="evidence" value="ECO:0007669"/>
    <property type="project" value="UniProtKB-UniRule"/>
</dbReference>
<dbReference type="Gene3D" id="3.40.50.620">
    <property type="entry name" value="HUPs"/>
    <property type="match status" value="1"/>
</dbReference>
<dbReference type="InterPro" id="IPR032678">
    <property type="entry name" value="tRNA-synt_1_cat_dom"/>
</dbReference>
<evidence type="ECO:0000313" key="14">
    <source>
        <dbReference type="EMBL" id="AOZ73548.1"/>
    </source>
</evidence>
<evidence type="ECO:0000256" key="11">
    <source>
        <dbReference type="ARBA" id="ARBA00047398"/>
    </source>
</evidence>
<dbReference type="GO" id="GO:0004817">
    <property type="term" value="F:cysteine-tRNA ligase activity"/>
    <property type="evidence" value="ECO:0007669"/>
    <property type="project" value="UniProtKB-UniRule"/>
</dbReference>
<dbReference type="Proteomes" id="UP000176288">
    <property type="component" value="Chromosome"/>
</dbReference>
<dbReference type="Pfam" id="PF09190">
    <property type="entry name" value="DALR_2"/>
    <property type="match status" value="1"/>
</dbReference>
<sequence>MTFDLHLYNTASKTVERVEPVTPGKLALYLCGPTVSGPAHIGHVRAAVAFDVLVRWARRCGLETRLVRNITDIDDKILRRSAEAGVPWWAFAAQWERDFEAAWRQLGLVPATFEPRATAHIIDQIELIERLIERGHAYPDGNGNVYFDVRSLPDYGSLTHQNLDDLGTTEDESQIDAATEAGKRDLRDFALWKAWKETEPQDAAWTSPWGRGRPGWHLECSAMSRRYLGEAFDIHGGGIDLRFPHHENEQAQSHAAGWDFVKIWMHNAWVTTKGEKMSKSMGNGMLVHDFLARGQAAALRVALGTVHYRSTIEWSDETLEKAQGLWDKFSSFVARTVEACPQVAEADSDALAQVELPAGFVAGLNDDLNLSRALAAVHATMKEARQAQKDQDLVALEACGLQVRAMLDILGLDPLSPVWQRCDSGSTEVAGAGSTGGGDAMSALDVLVSAVLTERAQARADKDWARADALRDRLAEAGVVVEDGKDGASWHL</sequence>
<keyword evidence="10 12" id="KW-0030">Aminoacyl-tRNA synthetase</keyword>
<feature type="short sequence motif" description="'HIGH' region" evidence="12">
    <location>
        <begin position="33"/>
        <end position="43"/>
    </location>
</feature>
<reference evidence="14 15" key="1">
    <citation type="submission" date="2016-10" db="EMBL/GenBank/DDBJ databases">
        <title>Actinomyces aegypiusis sp. nov., isolated from the Aegypius monachus in Qinghai Tibet Plateau China.</title>
        <authorList>
            <person name="Wang Y."/>
        </authorList>
    </citation>
    <scope>NUCLEOTIDE SEQUENCE [LARGE SCALE GENOMIC DNA]</scope>
    <source>
        <strain evidence="14 15">VUL4_3</strain>
    </source>
</reference>
<evidence type="ECO:0000259" key="13">
    <source>
        <dbReference type="SMART" id="SM00840"/>
    </source>
</evidence>
<evidence type="ECO:0000256" key="12">
    <source>
        <dbReference type="HAMAP-Rule" id="MF_00041"/>
    </source>
</evidence>
<dbReference type="PANTHER" id="PTHR10890:SF30">
    <property type="entry name" value="CYSTEINE--TRNA LIGASE"/>
    <property type="match status" value="1"/>
</dbReference>
<keyword evidence="6 12" id="KW-0547">Nucleotide-binding</keyword>
<dbReference type="InterPro" id="IPR024909">
    <property type="entry name" value="Cys-tRNA/MSH_ligase"/>
</dbReference>
<dbReference type="CDD" id="cd00672">
    <property type="entry name" value="CysRS_core"/>
    <property type="match status" value="1"/>
</dbReference>
<keyword evidence="3 12" id="KW-0963">Cytoplasm</keyword>
<dbReference type="GO" id="GO:0005829">
    <property type="term" value="C:cytosol"/>
    <property type="evidence" value="ECO:0007669"/>
    <property type="project" value="TreeGrafter"/>
</dbReference>
<evidence type="ECO:0000256" key="8">
    <source>
        <dbReference type="ARBA" id="ARBA00022840"/>
    </source>
</evidence>
<comment type="similarity">
    <text evidence="1 12">Belongs to the class-I aminoacyl-tRNA synthetase family.</text>
</comment>
<evidence type="ECO:0000256" key="5">
    <source>
        <dbReference type="ARBA" id="ARBA00022723"/>
    </source>
</evidence>
<dbReference type="AlphaFoldDB" id="A0A1D9MMS2"/>
<protein>
    <recommendedName>
        <fullName evidence="12">Cysteine--tRNA ligase</fullName>
        <ecNumber evidence="12">6.1.1.16</ecNumber>
    </recommendedName>
    <alternativeName>
        <fullName evidence="12">Cysteinyl-tRNA synthetase</fullName>
        <shortName evidence="12">CysRS</shortName>
    </alternativeName>
</protein>
<dbReference type="InterPro" id="IPR056411">
    <property type="entry name" value="CysS_C"/>
</dbReference>
<feature type="binding site" evidence="12">
    <location>
        <position position="245"/>
    </location>
    <ligand>
        <name>Zn(2+)</name>
        <dbReference type="ChEBI" id="CHEBI:29105"/>
    </ligand>
</feature>
<dbReference type="Pfam" id="PF01406">
    <property type="entry name" value="tRNA-synt_1e"/>
    <property type="match status" value="1"/>
</dbReference>
<dbReference type="InterPro" id="IPR009080">
    <property type="entry name" value="tRNAsynth_Ia_anticodon-bd"/>
</dbReference>
<dbReference type="SMART" id="SM00840">
    <property type="entry name" value="DALR_2"/>
    <property type="match status" value="1"/>
</dbReference>
<dbReference type="PRINTS" id="PR00983">
    <property type="entry name" value="TRNASYNTHCYS"/>
</dbReference>
<evidence type="ECO:0000256" key="9">
    <source>
        <dbReference type="ARBA" id="ARBA00022917"/>
    </source>
</evidence>
<comment type="catalytic activity">
    <reaction evidence="11 12">
        <text>tRNA(Cys) + L-cysteine + ATP = L-cysteinyl-tRNA(Cys) + AMP + diphosphate</text>
        <dbReference type="Rhea" id="RHEA:17773"/>
        <dbReference type="Rhea" id="RHEA-COMP:9661"/>
        <dbReference type="Rhea" id="RHEA-COMP:9679"/>
        <dbReference type="ChEBI" id="CHEBI:30616"/>
        <dbReference type="ChEBI" id="CHEBI:33019"/>
        <dbReference type="ChEBI" id="CHEBI:35235"/>
        <dbReference type="ChEBI" id="CHEBI:78442"/>
        <dbReference type="ChEBI" id="CHEBI:78517"/>
        <dbReference type="ChEBI" id="CHEBI:456215"/>
        <dbReference type="EC" id="6.1.1.16"/>
    </reaction>
</comment>
<keyword evidence="4 12" id="KW-0436">Ligase</keyword>
<dbReference type="EMBL" id="CP017812">
    <property type="protein sequence ID" value="AOZ73548.1"/>
    <property type="molecule type" value="Genomic_DNA"/>
</dbReference>